<dbReference type="Gene3D" id="1.10.443.10">
    <property type="entry name" value="Intergrase catalytic core"/>
    <property type="match status" value="1"/>
</dbReference>
<dbReference type="AlphaFoldDB" id="A0A127FD88"/>
<evidence type="ECO:0000256" key="7">
    <source>
        <dbReference type="ARBA" id="ARBA00022908"/>
    </source>
</evidence>
<evidence type="ECO:0000256" key="1">
    <source>
        <dbReference type="ARBA" id="ARBA00004496"/>
    </source>
</evidence>
<evidence type="ECO:0000256" key="9">
    <source>
        <dbReference type="ARBA" id="ARBA00023172"/>
    </source>
</evidence>
<dbReference type="InterPro" id="IPR004107">
    <property type="entry name" value="Integrase_SAM-like_N"/>
</dbReference>
<dbReference type="PATRIC" id="fig|465721.4.peg.3165"/>
<evidence type="ECO:0000256" key="4">
    <source>
        <dbReference type="ARBA" id="ARBA00022490"/>
    </source>
</evidence>
<evidence type="ECO:0000256" key="3">
    <source>
        <dbReference type="ARBA" id="ARBA00015804"/>
    </source>
</evidence>
<dbReference type="Gene3D" id="1.10.150.130">
    <property type="match status" value="1"/>
</dbReference>
<keyword evidence="7 11" id="KW-0229">DNA integration</keyword>
<keyword evidence="4 11" id="KW-0963">Cytoplasm</keyword>
<dbReference type="SUPFAM" id="SSF56349">
    <property type="entry name" value="DNA breaking-rejoining enzymes"/>
    <property type="match status" value="1"/>
</dbReference>
<evidence type="ECO:0000259" key="13">
    <source>
        <dbReference type="PROSITE" id="PS51900"/>
    </source>
</evidence>
<keyword evidence="6 11" id="KW-0159">Chromosome partition</keyword>
<dbReference type="GO" id="GO:0009037">
    <property type="term" value="F:tyrosine-based site-specific recombinase activity"/>
    <property type="evidence" value="ECO:0007669"/>
    <property type="project" value="UniProtKB-UniRule"/>
</dbReference>
<evidence type="ECO:0000256" key="2">
    <source>
        <dbReference type="ARBA" id="ARBA00006657"/>
    </source>
</evidence>
<dbReference type="Pfam" id="PF00589">
    <property type="entry name" value="Phage_integrase"/>
    <property type="match status" value="1"/>
</dbReference>
<feature type="domain" description="Core-binding (CB)" evidence="13">
    <location>
        <begin position="3"/>
        <end position="89"/>
    </location>
</feature>
<dbReference type="InterPro" id="IPR002104">
    <property type="entry name" value="Integrase_catalytic"/>
</dbReference>
<evidence type="ECO:0000313" key="15">
    <source>
        <dbReference type="Proteomes" id="UP000070250"/>
    </source>
</evidence>
<dbReference type="CDD" id="cd00798">
    <property type="entry name" value="INT_XerDC_C"/>
    <property type="match status" value="1"/>
</dbReference>
<dbReference type="InterPro" id="IPR050090">
    <property type="entry name" value="Tyrosine_recombinase_XerCD"/>
</dbReference>
<dbReference type="InterPro" id="IPR044068">
    <property type="entry name" value="CB"/>
</dbReference>
<comment type="function">
    <text evidence="11">Site-specific tyrosine recombinase, which acts by catalyzing the cutting and rejoining of the recombining DNA molecules. The XerC-XerD complex is essential to convert dimers of the bacterial chromosome into monomers to permit their segregation at cell division. It also contributes to the segregational stability of plasmids.</text>
</comment>
<dbReference type="PANTHER" id="PTHR30349">
    <property type="entry name" value="PHAGE INTEGRASE-RELATED"/>
    <property type="match status" value="1"/>
</dbReference>
<name>A0A127FD88_STEDE</name>
<accession>A0A127FD88</accession>
<evidence type="ECO:0000256" key="11">
    <source>
        <dbReference type="HAMAP-Rule" id="MF_01808"/>
    </source>
</evidence>
<dbReference type="GO" id="GO:0006313">
    <property type="term" value="P:DNA transposition"/>
    <property type="evidence" value="ECO:0007669"/>
    <property type="project" value="UniProtKB-UniRule"/>
</dbReference>
<dbReference type="KEGG" id="sdf:ACG33_14805"/>
<feature type="active site" evidence="11">
    <location>
        <position position="245"/>
    </location>
</feature>
<evidence type="ECO:0000256" key="8">
    <source>
        <dbReference type="ARBA" id="ARBA00023125"/>
    </source>
</evidence>
<keyword evidence="5 11" id="KW-0132">Cell division</keyword>
<feature type="domain" description="Tyr recombinase" evidence="12">
    <location>
        <begin position="110"/>
        <end position="290"/>
    </location>
</feature>
<dbReference type="NCBIfam" id="NF001399">
    <property type="entry name" value="PRK00283.1"/>
    <property type="match status" value="1"/>
</dbReference>
<dbReference type="PROSITE" id="PS51900">
    <property type="entry name" value="CB"/>
    <property type="match status" value="1"/>
</dbReference>
<dbReference type="OrthoDB" id="9801717at2"/>
<evidence type="ECO:0000313" key="14">
    <source>
        <dbReference type="EMBL" id="AMN48342.1"/>
    </source>
</evidence>
<dbReference type="Pfam" id="PF02899">
    <property type="entry name" value="Phage_int_SAM_1"/>
    <property type="match status" value="1"/>
</dbReference>
<keyword evidence="8 11" id="KW-0238">DNA-binding</keyword>
<dbReference type="EMBL" id="CP011971">
    <property type="protein sequence ID" value="AMN48342.1"/>
    <property type="molecule type" value="Genomic_DNA"/>
</dbReference>
<evidence type="ECO:0000256" key="6">
    <source>
        <dbReference type="ARBA" id="ARBA00022829"/>
    </source>
</evidence>
<comment type="subcellular location">
    <subcellularLocation>
        <location evidence="1 11">Cytoplasm</location>
    </subcellularLocation>
</comment>
<evidence type="ECO:0000259" key="12">
    <source>
        <dbReference type="PROSITE" id="PS51898"/>
    </source>
</evidence>
<dbReference type="InterPro" id="IPR010998">
    <property type="entry name" value="Integrase_recombinase_N"/>
</dbReference>
<dbReference type="InterPro" id="IPR011931">
    <property type="entry name" value="Recomb_XerC"/>
</dbReference>
<keyword evidence="9 11" id="KW-0233">DNA recombination</keyword>
<dbReference type="Proteomes" id="UP000070250">
    <property type="component" value="Chromosome"/>
</dbReference>
<keyword evidence="15" id="KW-1185">Reference proteome</keyword>
<proteinExistence type="inferred from homology"/>
<dbReference type="PANTHER" id="PTHR30349:SF81">
    <property type="entry name" value="TYROSINE RECOMBINASE XERC"/>
    <property type="match status" value="1"/>
</dbReference>
<feature type="active site" description="O-(3'-phospho-DNA)-tyrosine intermediate" evidence="11">
    <location>
        <position position="277"/>
    </location>
</feature>
<keyword evidence="10 11" id="KW-0131">Cell cycle</keyword>
<dbReference type="GO" id="GO:0005737">
    <property type="term" value="C:cytoplasm"/>
    <property type="evidence" value="ECO:0007669"/>
    <property type="project" value="UniProtKB-SubCell"/>
</dbReference>
<dbReference type="STRING" id="465721.ACG33_14805"/>
<evidence type="ECO:0000256" key="5">
    <source>
        <dbReference type="ARBA" id="ARBA00022618"/>
    </source>
</evidence>
<feature type="active site" evidence="11">
    <location>
        <position position="173"/>
    </location>
</feature>
<sequence>MSPSALAWLPRYLSHLALERQLSRHTDAGYRRDLQRFIAWCDQADVQEWRVVDSQHIRTFAAAEFRLGFGARTLQRRLSALRGFFAFLLREGQLQANPATGIQAPKAGKHLPETLDADQMARLLAFRTDAELEARDKAIMELFYSSGLRLSELAGLDLNDLDLPDHTVRVLGKGRKTRIVPVGRHAIQALSNWLRERTALTRQDEQALFVSRLGSRMHVRTIQQRITVWAKRQGLGMHVHPHMFRHSFASHLLESSHDLRGVQELLGHSSISTTQIYTHLDFQHLARTYDETHPRARRKP</sequence>
<reference evidence="14 15" key="1">
    <citation type="submission" date="2015-06" db="EMBL/GenBank/DDBJ databases">
        <title>A Comprehensive Approach to Explore the Metabolic and Phylogenetic Diversity of Bacterial Steroid Degradation in the Environment: Testosterone as an Example.</title>
        <authorList>
            <person name="Yang F.-C."/>
            <person name="Chen Y.-L."/>
            <person name="Yu C.-P."/>
            <person name="Tang S.-L."/>
            <person name="Wang P.-H."/>
            <person name="Ismail W."/>
            <person name="Wang C.-H."/>
            <person name="Yang C.-Y."/>
            <person name="Chiang Y.-R."/>
        </authorList>
    </citation>
    <scope>NUCLEOTIDE SEQUENCE [LARGE SCALE GENOMIC DNA]</scope>
    <source>
        <strain evidence="14 15">DSM 18526</strain>
    </source>
</reference>
<dbReference type="GO" id="GO:0051301">
    <property type="term" value="P:cell division"/>
    <property type="evidence" value="ECO:0007669"/>
    <property type="project" value="UniProtKB-UniRule"/>
</dbReference>
<dbReference type="NCBIfam" id="TIGR02224">
    <property type="entry name" value="recomb_XerC"/>
    <property type="match status" value="1"/>
</dbReference>
<dbReference type="HAMAP" id="MF_01808">
    <property type="entry name" value="Recomb_XerC_XerD"/>
    <property type="match status" value="1"/>
</dbReference>
<dbReference type="GO" id="GO:0003677">
    <property type="term" value="F:DNA binding"/>
    <property type="evidence" value="ECO:0007669"/>
    <property type="project" value="UniProtKB-UniRule"/>
</dbReference>
<comment type="subunit">
    <text evidence="11">Forms a cyclic heterotetrameric complex composed of two molecules of XerC and two molecules of XerD.</text>
</comment>
<protein>
    <recommendedName>
        <fullName evidence="3 11">Tyrosine recombinase XerC</fullName>
    </recommendedName>
</protein>
<dbReference type="InterPro" id="IPR011010">
    <property type="entry name" value="DNA_brk_join_enz"/>
</dbReference>
<feature type="active site" evidence="11">
    <location>
        <position position="149"/>
    </location>
</feature>
<feature type="active site" evidence="11">
    <location>
        <position position="242"/>
    </location>
</feature>
<gene>
    <name evidence="11" type="primary">xerC</name>
    <name evidence="14" type="ORF">ACG33_14805</name>
</gene>
<evidence type="ECO:0000256" key="10">
    <source>
        <dbReference type="ARBA" id="ARBA00023306"/>
    </source>
</evidence>
<dbReference type="InterPro" id="IPR023009">
    <property type="entry name" value="Tyrosine_recombinase_XerC/XerD"/>
</dbReference>
<comment type="similarity">
    <text evidence="2 11">Belongs to the 'phage' integrase family. XerC subfamily.</text>
</comment>
<feature type="active site" evidence="11">
    <location>
        <position position="268"/>
    </location>
</feature>
<dbReference type="InterPro" id="IPR013762">
    <property type="entry name" value="Integrase-like_cat_sf"/>
</dbReference>
<dbReference type="RefSeq" id="WP_066922338.1">
    <property type="nucleotide sequence ID" value="NZ_CP011971.1"/>
</dbReference>
<dbReference type="GO" id="GO:0007059">
    <property type="term" value="P:chromosome segregation"/>
    <property type="evidence" value="ECO:0007669"/>
    <property type="project" value="UniProtKB-UniRule"/>
</dbReference>
<organism evidence="14 15">
    <name type="scientific">Steroidobacter denitrificans</name>
    <dbReference type="NCBI Taxonomy" id="465721"/>
    <lineage>
        <taxon>Bacteria</taxon>
        <taxon>Pseudomonadati</taxon>
        <taxon>Pseudomonadota</taxon>
        <taxon>Gammaproteobacteria</taxon>
        <taxon>Steroidobacterales</taxon>
        <taxon>Steroidobacteraceae</taxon>
        <taxon>Steroidobacter</taxon>
    </lineage>
</organism>
<dbReference type="PROSITE" id="PS51898">
    <property type="entry name" value="TYR_RECOMBINASE"/>
    <property type="match status" value="1"/>
</dbReference>